<dbReference type="EMBL" id="JAAZBX010000010">
    <property type="protein sequence ID" value="NLD25533.1"/>
    <property type="molecule type" value="Genomic_DNA"/>
</dbReference>
<accession>A0A847D240</accession>
<protein>
    <submittedName>
        <fullName evidence="2">Glycosyltransferase family 2 protein</fullName>
    </submittedName>
</protein>
<dbReference type="Pfam" id="PF00535">
    <property type="entry name" value="Glycos_transf_2"/>
    <property type="match status" value="1"/>
</dbReference>
<dbReference type="InterPro" id="IPR029044">
    <property type="entry name" value="Nucleotide-diphossugar_trans"/>
</dbReference>
<evidence type="ECO:0000313" key="3">
    <source>
        <dbReference type="Proteomes" id="UP000545876"/>
    </source>
</evidence>
<dbReference type="SUPFAM" id="SSF53448">
    <property type="entry name" value="Nucleotide-diphospho-sugar transferases"/>
    <property type="match status" value="1"/>
</dbReference>
<evidence type="ECO:0000313" key="2">
    <source>
        <dbReference type="EMBL" id="NLD25533.1"/>
    </source>
</evidence>
<name>A0A847D240_9BACT</name>
<evidence type="ECO:0000259" key="1">
    <source>
        <dbReference type="Pfam" id="PF00535"/>
    </source>
</evidence>
<dbReference type="GO" id="GO:0016758">
    <property type="term" value="F:hexosyltransferase activity"/>
    <property type="evidence" value="ECO:0007669"/>
    <property type="project" value="UniProtKB-ARBA"/>
</dbReference>
<feature type="domain" description="Glycosyltransferase 2-like" evidence="1">
    <location>
        <begin position="19"/>
        <end position="179"/>
    </location>
</feature>
<sequence length="316" mass="37684">MVKKWTVIVRTQGKEVDLELKNTLNSLIAQTYENLSVLLTIHSDNEKSIENTIAFLKPYREMLNIKPIVVREKQGNRSYPLNVALENLDCEYISFLDDDDIYYPNMGTTLINAMEEKNKTFAFGRSIDVIERLEKNISGEEYLYKVSKSKRAYQEFSKSLLILENFIPFNTFVVKRSLLEGIQFNEEMDYLEDWHFLKQLMFKKEFSFVQLETLVSEYKRRNDHTDTYNEENYGKWLESREITDDYFKEKEITVKSVDLAPIKSFYEELFENEKKKQLEKITENPGYKIWNRAINNKILKNTVVKFVRKIRELLQK</sequence>
<dbReference type="Proteomes" id="UP000545876">
    <property type="component" value="Unassembled WGS sequence"/>
</dbReference>
<comment type="caution">
    <text evidence="2">The sequence shown here is derived from an EMBL/GenBank/DDBJ whole genome shotgun (WGS) entry which is preliminary data.</text>
</comment>
<dbReference type="PANTHER" id="PTHR22916:SF3">
    <property type="entry name" value="UDP-GLCNAC:BETAGAL BETA-1,3-N-ACETYLGLUCOSAMINYLTRANSFERASE-LIKE PROTEIN 1"/>
    <property type="match status" value="1"/>
</dbReference>
<reference evidence="2 3" key="1">
    <citation type="journal article" date="2020" name="Biotechnol. Biofuels">
        <title>New insights from the biogas microbiome by comprehensive genome-resolved metagenomics of nearly 1600 species originating from multiple anaerobic digesters.</title>
        <authorList>
            <person name="Campanaro S."/>
            <person name="Treu L."/>
            <person name="Rodriguez-R L.M."/>
            <person name="Kovalovszki A."/>
            <person name="Ziels R.M."/>
            <person name="Maus I."/>
            <person name="Zhu X."/>
            <person name="Kougias P.G."/>
            <person name="Basile A."/>
            <person name="Luo G."/>
            <person name="Schluter A."/>
            <person name="Konstantinidis K.T."/>
            <person name="Angelidaki I."/>
        </authorList>
    </citation>
    <scope>NUCLEOTIDE SEQUENCE [LARGE SCALE GENOMIC DNA]</scope>
    <source>
        <strain evidence="2">AS06rmzACSIP_65</strain>
    </source>
</reference>
<dbReference type="CDD" id="cd00761">
    <property type="entry name" value="Glyco_tranf_GTA_type"/>
    <property type="match status" value="1"/>
</dbReference>
<dbReference type="PANTHER" id="PTHR22916">
    <property type="entry name" value="GLYCOSYLTRANSFERASE"/>
    <property type="match status" value="1"/>
</dbReference>
<proteinExistence type="predicted"/>
<dbReference type="InterPro" id="IPR001173">
    <property type="entry name" value="Glyco_trans_2-like"/>
</dbReference>
<keyword evidence="2" id="KW-0808">Transferase</keyword>
<gene>
    <name evidence="2" type="ORF">GX656_02735</name>
</gene>
<dbReference type="Gene3D" id="3.90.550.10">
    <property type="entry name" value="Spore Coat Polysaccharide Biosynthesis Protein SpsA, Chain A"/>
    <property type="match status" value="1"/>
</dbReference>
<organism evidence="2 3">
    <name type="scientific">Candidatus Dojkabacteria bacterium</name>
    <dbReference type="NCBI Taxonomy" id="2099670"/>
    <lineage>
        <taxon>Bacteria</taxon>
        <taxon>Candidatus Dojkabacteria</taxon>
    </lineage>
</organism>
<dbReference type="AlphaFoldDB" id="A0A847D240"/>